<dbReference type="Proteomes" id="UP000005438">
    <property type="component" value="Chromosome"/>
</dbReference>
<name>G8TQ10_NIAKG</name>
<evidence type="ECO:0000313" key="1">
    <source>
        <dbReference type="EMBL" id="AEW01011.1"/>
    </source>
</evidence>
<dbReference type="AlphaFoldDB" id="G8TQ10"/>
<dbReference type="KEGG" id="nko:Niako_4758"/>
<proteinExistence type="predicted"/>
<organism evidence="1 2">
    <name type="scientific">Niastella koreensis (strain DSM 17620 / KACC 11465 / NBRC 106392 / GR20-10)</name>
    <dbReference type="NCBI Taxonomy" id="700598"/>
    <lineage>
        <taxon>Bacteria</taxon>
        <taxon>Pseudomonadati</taxon>
        <taxon>Bacteroidota</taxon>
        <taxon>Chitinophagia</taxon>
        <taxon>Chitinophagales</taxon>
        <taxon>Chitinophagaceae</taxon>
        <taxon>Niastella</taxon>
    </lineage>
</organism>
<accession>G8TQ10</accession>
<reference evidence="1 2" key="1">
    <citation type="submission" date="2011-12" db="EMBL/GenBank/DDBJ databases">
        <title>The complete genome of Niastella koreensis GR20-10.</title>
        <authorList>
            <consortium name="US DOE Joint Genome Institute (JGI-PGF)"/>
            <person name="Lucas S."/>
            <person name="Han J."/>
            <person name="Lapidus A."/>
            <person name="Bruce D."/>
            <person name="Goodwin L."/>
            <person name="Pitluck S."/>
            <person name="Peters L."/>
            <person name="Kyrpides N."/>
            <person name="Mavromatis K."/>
            <person name="Ivanova N."/>
            <person name="Mikhailova N."/>
            <person name="Davenport K."/>
            <person name="Saunders E."/>
            <person name="Detter J.C."/>
            <person name="Tapia R."/>
            <person name="Han C."/>
            <person name="Land M."/>
            <person name="Hauser L."/>
            <person name="Markowitz V."/>
            <person name="Cheng J.-F."/>
            <person name="Hugenholtz P."/>
            <person name="Woyke T."/>
            <person name="Wu D."/>
            <person name="Tindall B."/>
            <person name="Pomrenke H."/>
            <person name="Brambilla E."/>
            <person name="Klenk H.-P."/>
            <person name="Eisen J.A."/>
        </authorList>
    </citation>
    <scope>NUCLEOTIDE SEQUENCE [LARGE SCALE GENOMIC DNA]</scope>
    <source>
        <strain evidence="2">DSM 17620 / KACC 11465 / NBRC 106392 / GR20-10</strain>
    </source>
</reference>
<dbReference type="HOGENOM" id="CLU_3219162_0_0_10"/>
<protein>
    <submittedName>
        <fullName evidence="1">Uncharacterized protein</fullName>
    </submittedName>
</protein>
<sequence length="44" mass="5108">MEKCREANAKKMNSNEVIRWVLGRVHQAPKLMKSNAIADKSNYF</sequence>
<dbReference type="EMBL" id="CP003178">
    <property type="protein sequence ID" value="AEW01011.1"/>
    <property type="molecule type" value="Genomic_DNA"/>
</dbReference>
<gene>
    <name evidence="1" type="ordered locus">Niako_4758</name>
</gene>
<evidence type="ECO:0000313" key="2">
    <source>
        <dbReference type="Proteomes" id="UP000005438"/>
    </source>
</evidence>